<dbReference type="InterPro" id="IPR003869">
    <property type="entry name" value="Polysac_CapD-like"/>
</dbReference>
<dbReference type="PANTHER" id="PTHR43318:SF1">
    <property type="entry name" value="POLYSACCHARIDE BIOSYNTHESIS PROTEIN EPSC-RELATED"/>
    <property type="match status" value="1"/>
</dbReference>
<keyword evidence="2" id="KW-0812">Transmembrane</keyword>
<dbReference type="EMBL" id="RCNT01000007">
    <property type="protein sequence ID" value="RMA41551.1"/>
    <property type="molecule type" value="Genomic_DNA"/>
</dbReference>
<gene>
    <name evidence="4" type="ORF">D9R08_14695</name>
</gene>
<dbReference type="Pfam" id="PF02719">
    <property type="entry name" value="Polysacc_synt_2"/>
    <property type="match status" value="1"/>
</dbReference>
<dbReference type="InterPro" id="IPR036291">
    <property type="entry name" value="NAD(P)-bd_dom_sf"/>
</dbReference>
<name>A0A3L9XY58_9RHOB</name>
<evidence type="ECO:0000256" key="1">
    <source>
        <dbReference type="ARBA" id="ARBA00007430"/>
    </source>
</evidence>
<comment type="caution">
    <text evidence="4">The sequence shown here is derived from an EMBL/GenBank/DDBJ whole genome shotgun (WGS) entry which is preliminary data.</text>
</comment>
<evidence type="ECO:0000313" key="5">
    <source>
        <dbReference type="Proteomes" id="UP000281343"/>
    </source>
</evidence>
<sequence length="689" mass="75620">MGVFLWWTDPPRFISAFEARLSERNALSKVAAQLRGNWRLYLMDVTAFAVSAALAMLLQNSPSLIAPIDYKIGPFVLIAAICSAVLLPFSRIYRLDARSFSLRDLTAVLCAATAAIVVAATMLFALGIMQPASTFIVHFLVAVPALCATRIAARRRELHQKRLTKEDDPRLPVLMIGSGATCDLFLRSLMQPDARYRAIGIVDDARGREQLYFHGALILGSVREPGLVIKSLSECERPRRIFLTAPLTHFDSDGIEAILEWAARQSIPVSRLPDLGETDAFGAGWQSKTGDTINPDEILNRPQQVVERSLLRNMIKGRRVLVTGAGGLIGSELARQIASFQPAELALIDSSEFNAYSIDMDLHRDFPDVQRRVYVASIRDAHRLDEIFKAHMPELVFNAAALKHVPMVERDPCEGVLTNVIGARNVADCARAVGAIATVQISTDKAVNTTNVMGATKRVAEFYCQAQERITLETQERTRFFVVRFGNVLGSSGSLIPLFQRQIAAGGPLTVTDARMERYFMTIGEAVQLTLLAAAQGLERRSALGEILVLDMGKPVKIIDLARRMIRLAGLRPGKDIRIDIIGRRPGEKLFEELFDAEEEMRESIVPGLHSAVPAGVPIARLRAAILQLEKAAIACDEAEVRRGLSELVPGYAASHCCDEVPTCATPKPRKPKMTTPLPPARVYSTAGV</sequence>
<feature type="domain" description="Polysaccharide biosynthesis protein CapD-like" evidence="3">
    <location>
        <begin position="320"/>
        <end position="605"/>
    </location>
</feature>
<dbReference type="RefSeq" id="WP_121898810.1">
    <property type="nucleotide sequence ID" value="NZ_RCNT01000007.1"/>
</dbReference>
<dbReference type="OrthoDB" id="9803111at2"/>
<reference evidence="4 5" key="1">
    <citation type="submission" date="2018-10" db="EMBL/GenBank/DDBJ databases">
        <authorList>
            <person name="Jung H.S."/>
            <person name="Jeon C.O."/>
        </authorList>
    </citation>
    <scope>NUCLEOTIDE SEQUENCE [LARGE SCALE GENOMIC DNA]</scope>
    <source>
        <strain evidence="4 5">MA-7-27</strain>
    </source>
</reference>
<dbReference type="AlphaFoldDB" id="A0A3L9XY58"/>
<evidence type="ECO:0000313" key="4">
    <source>
        <dbReference type="EMBL" id="RMA41551.1"/>
    </source>
</evidence>
<organism evidence="4 5">
    <name type="scientific">Rhodophyticola porphyridii</name>
    <dbReference type="NCBI Taxonomy" id="1852017"/>
    <lineage>
        <taxon>Bacteria</taxon>
        <taxon>Pseudomonadati</taxon>
        <taxon>Pseudomonadota</taxon>
        <taxon>Alphaproteobacteria</taxon>
        <taxon>Rhodobacterales</taxon>
        <taxon>Roseobacteraceae</taxon>
        <taxon>Rhodophyticola</taxon>
    </lineage>
</organism>
<dbReference type="Proteomes" id="UP000281343">
    <property type="component" value="Unassembled WGS sequence"/>
</dbReference>
<dbReference type="PANTHER" id="PTHR43318">
    <property type="entry name" value="UDP-N-ACETYLGLUCOSAMINE 4,6-DEHYDRATASE"/>
    <property type="match status" value="1"/>
</dbReference>
<dbReference type="CDD" id="cd05237">
    <property type="entry name" value="UDP_invert_4-6DH_SDR_e"/>
    <property type="match status" value="1"/>
</dbReference>
<feature type="transmembrane region" description="Helical" evidence="2">
    <location>
        <begin position="40"/>
        <end position="60"/>
    </location>
</feature>
<feature type="transmembrane region" description="Helical" evidence="2">
    <location>
        <begin position="105"/>
        <end position="129"/>
    </location>
</feature>
<comment type="similarity">
    <text evidence="1">Belongs to the polysaccharide synthase family.</text>
</comment>
<dbReference type="SUPFAM" id="SSF51735">
    <property type="entry name" value="NAD(P)-binding Rossmann-fold domains"/>
    <property type="match status" value="1"/>
</dbReference>
<keyword evidence="5" id="KW-1185">Reference proteome</keyword>
<evidence type="ECO:0000259" key="3">
    <source>
        <dbReference type="Pfam" id="PF02719"/>
    </source>
</evidence>
<feature type="transmembrane region" description="Helical" evidence="2">
    <location>
        <begin position="72"/>
        <end position="93"/>
    </location>
</feature>
<protein>
    <submittedName>
        <fullName evidence="4">Polysaccharide biosynthesis protein</fullName>
    </submittedName>
</protein>
<proteinExistence type="inferred from homology"/>
<dbReference type="InterPro" id="IPR051203">
    <property type="entry name" value="Polysaccharide_Synthase-Rel"/>
</dbReference>
<dbReference type="Gene3D" id="3.40.50.720">
    <property type="entry name" value="NAD(P)-binding Rossmann-like Domain"/>
    <property type="match status" value="2"/>
</dbReference>
<keyword evidence="2" id="KW-0472">Membrane</keyword>
<accession>A0A3L9XY58</accession>
<evidence type="ECO:0000256" key="2">
    <source>
        <dbReference type="SAM" id="Phobius"/>
    </source>
</evidence>
<keyword evidence="2" id="KW-1133">Transmembrane helix</keyword>